<proteinExistence type="predicted"/>
<feature type="chain" id="PRO_5002744471" evidence="1">
    <location>
        <begin position="23"/>
        <end position="202"/>
    </location>
</feature>
<organism>
    <name type="scientific">Physcomitrium patens</name>
    <name type="common">Spreading-leaved earth moss</name>
    <name type="synonym">Physcomitrella patens</name>
    <dbReference type="NCBI Taxonomy" id="3218"/>
    <lineage>
        <taxon>Eukaryota</taxon>
        <taxon>Viridiplantae</taxon>
        <taxon>Streptophyta</taxon>
        <taxon>Embryophyta</taxon>
        <taxon>Bryophyta</taxon>
        <taxon>Bryophytina</taxon>
        <taxon>Bryopsida</taxon>
        <taxon>Funariidae</taxon>
        <taxon>Funariales</taxon>
        <taxon>Funariaceae</taxon>
        <taxon>Physcomitrium</taxon>
    </lineage>
</organism>
<dbReference type="AlphaFoldDB" id="A9U898"/>
<sequence>MPRVIFFTKASVVWYVFVLCEAVKRVCRHDVMLGGRRRNLCRSTIWAWWLAGMLERQGNAEAVDPQGLEVDVWASMLCCAAESSFVSSETSDKIGTIQRRLAWPLRKDDTHKSRNGPDFFVPLSGSLNLPFAVCKVDLLFVTAVHKHCGRSGPLLHVYRARKQTGEGAISTKANVVWNVKVMCRGKKASMGEDVIWCGGEEG</sequence>
<evidence type="ECO:0000313" key="2">
    <source>
        <dbReference type="EMBL" id="EDQ48105.1"/>
    </source>
</evidence>
<accession>A9U898</accession>
<dbReference type="EMBL" id="DS546897">
    <property type="protein sequence ID" value="EDQ48105.1"/>
    <property type="molecule type" value="Genomic_DNA"/>
</dbReference>
<evidence type="ECO:0000256" key="1">
    <source>
        <dbReference type="SAM" id="SignalP"/>
    </source>
</evidence>
<keyword evidence="1" id="KW-0732">Signal</keyword>
<name>A9U898_PHYPA</name>
<gene>
    <name evidence="2" type="ORF">PHYPADRAFT_104293</name>
</gene>
<feature type="signal peptide" evidence="1">
    <location>
        <begin position="1"/>
        <end position="22"/>
    </location>
</feature>
<protein>
    <submittedName>
        <fullName evidence="2">Predicted protein</fullName>
    </submittedName>
</protein>
<reference evidence="2" key="1">
    <citation type="journal article" date="2008" name="Science">
        <title>The Physcomitrella genome reveals evolutionary insights into the conquest of land by plants.</title>
        <authorList>
            <person name="Rensing S."/>
            <person name="Lang D."/>
            <person name="Zimmer A."/>
            <person name="Terry A."/>
            <person name="Salamov A."/>
            <person name="Shapiro H."/>
            <person name="Nishiyama T."/>
            <person name="Perroud P.-F."/>
            <person name="Lindquist E."/>
            <person name="Kamisugi Y."/>
            <person name="Tanahashi T."/>
            <person name="Sakakibara K."/>
            <person name="Fujita T."/>
            <person name="Oishi K."/>
            <person name="Shin-I T."/>
            <person name="Kuroki Y."/>
            <person name="Toyoda A."/>
            <person name="Suzuki Y."/>
            <person name="Hashimoto A."/>
            <person name="Yamaguchi K."/>
            <person name="Sugano A."/>
            <person name="Kohara Y."/>
            <person name="Fujiyama A."/>
            <person name="Anterola A."/>
            <person name="Aoki S."/>
            <person name="Ashton N."/>
            <person name="Barbazuk W.B."/>
            <person name="Barker E."/>
            <person name="Bennetzen J."/>
            <person name="Bezanilla M."/>
            <person name="Blankenship R."/>
            <person name="Cho S.H."/>
            <person name="Dutcher S."/>
            <person name="Estelle M."/>
            <person name="Fawcett J.A."/>
            <person name="Gundlach H."/>
            <person name="Hanada K."/>
            <person name="Heyl A."/>
            <person name="Hicks K.A."/>
            <person name="Hugh J."/>
            <person name="Lohr M."/>
            <person name="Mayer K."/>
            <person name="Melkozernov A."/>
            <person name="Murata T."/>
            <person name="Nelson D."/>
            <person name="Pils B."/>
            <person name="Prigge M."/>
            <person name="Reiss B."/>
            <person name="Renner T."/>
            <person name="Rombauts S."/>
            <person name="Rushton P."/>
            <person name="Sanderfoot A."/>
            <person name="Schween G."/>
            <person name="Shiu S.-H."/>
            <person name="Stueber K."/>
            <person name="Theodoulou F.L."/>
            <person name="Tu H."/>
            <person name="Van de Peer Y."/>
            <person name="Verrier P.J."/>
            <person name="Waters E."/>
            <person name="Wood A."/>
            <person name="Yang L."/>
            <person name="Cove D."/>
            <person name="Cuming A."/>
            <person name="Hasebe M."/>
            <person name="Lucas S."/>
            <person name="Mishler D.B."/>
            <person name="Reski R."/>
            <person name="Grigoriev I."/>
            <person name="Quatrano R.S."/>
            <person name="Boore J.L."/>
        </authorList>
    </citation>
    <scope>NUCLEOTIDE SEQUENCE [LARGE SCALE GENOMIC DNA]</scope>
</reference>